<evidence type="ECO:0000256" key="1">
    <source>
        <dbReference type="SAM" id="Coils"/>
    </source>
</evidence>
<dbReference type="AlphaFoldDB" id="A0A9W9ZRC3"/>
<name>A0A9W9ZRC3_9CNID</name>
<sequence>MPKWSELMSMRFWAKRVWKFVTKDTGREDRVTRYNEESSAHKTNLEEKRLTFENKNNANLQAPEASTQYYEDEVNNLKFWMEHSSWTYCEKCKQLATRKMMHNYSNRPQVKIQKSCNCNDDRYVFPKYADIPEVLRGLTLQEIVALRPLDIHTGEYERHPKGYRRKGGMFRLTWSKESVEEKIRKLNDESRQKCRRAYNYLIESEESSYEEFLKKREECTQEVYNFYDYKQRKGVECCLWPHLYPFTSWCETVLDGRQSRMSSKVSFMTKLKSEIADYGMTHELLHFHYDLWLWQTVSGAIAQGRKQKCSPNKSLDNKAFSNEYWRWQHRYLVDAVRQFGTPHLFMTISPFEWSFPVPPWLNAEKRNWTRTNQTSRNPKEIKINALRADIPWDNPELAYHAADLQKSDKSALPINIGKTEVKTVNEKDAITFFHPPEAFAMNLRAYISTLLPSLKCRMDVQTSDGKGMLLKYASSYVSKWQDGYSNDALFSMHVTPYQAAYRHLRALRPLEPEMWMSLSNQKIAWTSSRTKAITVSIADSVPT</sequence>
<keyword evidence="3" id="KW-1185">Reference proteome</keyword>
<reference evidence="2" key="1">
    <citation type="submission" date="2023-01" db="EMBL/GenBank/DDBJ databases">
        <title>Genome assembly of the deep-sea coral Lophelia pertusa.</title>
        <authorList>
            <person name="Herrera S."/>
            <person name="Cordes E."/>
        </authorList>
    </citation>
    <scope>NUCLEOTIDE SEQUENCE</scope>
    <source>
        <strain evidence="2">USNM1676648</strain>
        <tissue evidence="2">Polyp</tissue>
    </source>
</reference>
<accession>A0A9W9ZRC3</accession>
<dbReference type="OrthoDB" id="416437at2759"/>
<keyword evidence="1" id="KW-0175">Coiled coil</keyword>
<dbReference type="Proteomes" id="UP001163046">
    <property type="component" value="Unassembled WGS sequence"/>
</dbReference>
<comment type="caution">
    <text evidence="2">The sequence shown here is derived from an EMBL/GenBank/DDBJ whole genome shotgun (WGS) entry which is preliminary data.</text>
</comment>
<gene>
    <name evidence="2" type="ORF">OS493_012384</name>
</gene>
<protein>
    <submittedName>
        <fullName evidence="2">Uncharacterized protein</fullName>
    </submittedName>
</protein>
<evidence type="ECO:0000313" key="2">
    <source>
        <dbReference type="EMBL" id="KAJ7386050.1"/>
    </source>
</evidence>
<feature type="coiled-coil region" evidence="1">
    <location>
        <begin position="176"/>
        <end position="222"/>
    </location>
</feature>
<proteinExistence type="predicted"/>
<organism evidence="2 3">
    <name type="scientific">Desmophyllum pertusum</name>
    <dbReference type="NCBI Taxonomy" id="174260"/>
    <lineage>
        <taxon>Eukaryota</taxon>
        <taxon>Metazoa</taxon>
        <taxon>Cnidaria</taxon>
        <taxon>Anthozoa</taxon>
        <taxon>Hexacorallia</taxon>
        <taxon>Scleractinia</taxon>
        <taxon>Caryophylliina</taxon>
        <taxon>Caryophylliidae</taxon>
        <taxon>Desmophyllum</taxon>
    </lineage>
</organism>
<dbReference type="EMBL" id="MU825878">
    <property type="protein sequence ID" value="KAJ7386050.1"/>
    <property type="molecule type" value="Genomic_DNA"/>
</dbReference>
<evidence type="ECO:0000313" key="3">
    <source>
        <dbReference type="Proteomes" id="UP001163046"/>
    </source>
</evidence>